<evidence type="ECO:0000256" key="1">
    <source>
        <dbReference type="SAM" id="SignalP"/>
    </source>
</evidence>
<keyword evidence="1" id="KW-0732">Signal</keyword>
<protein>
    <submittedName>
        <fullName evidence="2">Uncharacterized protein</fullName>
    </submittedName>
</protein>
<feature type="chain" id="PRO_5011471864" evidence="1">
    <location>
        <begin position="22"/>
        <end position="137"/>
    </location>
</feature>
<sequence length="137" mass="15416">MKKIMLVMFIMVILISSFAFSQNNSITDNSLVDLKSHNIVTPDGVGYLYFVEATKKIGIELLVGAIIEETEKVFVATAKALDGYFTAKAEAKRLLEIKINSYLSQLPYPVNDVRTLSSSSRQWRTLSPYSEPIINYE</sequence>
<dbReference type="Proteomes" id="UP000199322">
    <property type="component" value="Unassembled WGS sequence"/>
</dbReference>
<name>A0A1G6LWP3_9BACT</name>
<organism evidence="2 3">
    <name type="scientific">Geotoga petraea</name>
    <dbReference type="NCBI Taxonomy" id="28234"/>
    <lineage>
        <taxon>Bacteria</taxon>
        <taxon>Thermotogati</taxon>
        <taxon>Thermotogota</taxon>
        <taxon>Thermotogae</taxon>
        <taxon>Petrotogales</taxon>
        <taxon>Petrotogaceae</taxon>
        <taxon>Geotoga</taxon>
    </lineage>
</organism>
<evidence type="ECO:0000313" key="3">
    <source>
        <dbReference type="Proteomes" id="UP000199322"/>
    </source>
</evidence>
<dbReference type="AlphaFoldDB" id="A0A1G6LWP3"/>
<accession>A0A1G6LWP3</accession>
<keyword evidence="3" id="KW-1185">Reference proteome</keyword>
<dbReference type="RefSeq" id="WP_091403567.1">
    <property type="nucleotide sequence ID" value="NZ_FMYV01000004.1"/>
</dbReference>
<dbReference type="STRING" id="28234.SAMN04488588_1167"/>
<evidence type="ECO:0000313" key="2">
    <source>
        <dbReference type="EMBL" id="SDC47631.1"/>
    </source>
</evidence>
<gene>
    <name evidence="2" type="ORF">SAMN04488588_1167</name>
</gene>
<dbReference type="EMBL" id="FMYV01000004">
    <property type="protein sequence ID" value="SDC47631.1"/>
    <property type="molecule type" value="Genomic_DNA"/>
</dbReference>
<feature type="signal peptide" evidence="1">
    <location>
        <begin position="1"/>
        <end position="21"/>
    </location>
</feature>
<proteinExistence type="predicted"/>
<reference evidence="2 3" key="1">
    <citation type="submission" date="2016-10" db="EMBL/GenBank/DDBJ databases">
        <authorList>
            <person name="de Groot N.N."/>
        </authorList>
    </citation>
    <scope>NUCLEOTIDE SEQUENCE [LARGE SCALE GENOMIC DNA]</scope>
    <source>
        <strain evidence="2 3">WG14</strain>
    </source>
</reference>